<dbReference type="EMBL" id="JBBNAG010000001">
    <property type="protein sequence ID" value="KAK9166591.1"/>
    <property type="molecule type" value="Genomic_DNA"/>
</dbReference>
<name>A0AAP0L920_9MAGN</name>
<keyword evidence="2" id="KW-1185">Reference proteome</keyword>
<proteinExistence type="predicted"/>
<comment type="caution">
    <text evidence="1">The sequence shown here is derived from an EMBL/GenBank/DDBJ whole genome shotgun (WGS) entry which is preliminary data.</text>
</comment>
<dbReference type="Proteomes" id="UP001419268">
    <property type="component" value="Unassembled WGS sequence"/>
</dbReference>
<evidence type="ECO:0000313" key="2">
    <source>
        <dbReference type="Proteomes" id="UP001419268"/>
    </source>
</evidence>
<accession>A0AAP0L920</accession>
<organism evidence="1 2">
    <name type="scientific">Stephania cephalantha</name>
    <dbReference type="NCBI Taxonomy" id="152367"/>
    <lineage>
        <taxon>Eukaryota</taxon>
        <taxon>Viridiplantae</taxon>
        <taxon>Streptophyta</taxon>
        <taxon>Embryophyta</taxon>
        <taxon>Tracheophyta</taxon>
        <taxon>Spermatophyta</taxon>
        <taxon>Magnoliopsida</taxon>
        <taxon>Ranunculales</taxon>
        <taxon>Menispermaceae</taxon>
        <taxon>Menispermoideae</taxon>
        <taxon>Cissampelideae</taxon>
        <taxon>Stephania</taxon>
    </lineage>
</organism>
<dbReference type="AlphaFoldDB" id="A0AAP0L920"/>
<protein>
    <submittedName>
        <fullName evidence="1">Uncharacterized protein</fullName>
    </submittedName>
</protein>
<evidence type="ECO:0000313" key="1">
    <source>
        <dbReference type="EMBL" id="KAK9166591.1"/>
    </source>
</evidence>
<gene>
    <name evidence="1" type="ORF">Scep_001782</name>
</gene>
<sequence>MDSLERVCALGHGSSALGGTGLELGNEHETIVRTSSMSSGLRDLEICMTSLVGIEVPCGHKHPLRPPGLGFETWGAKNHASREALERSHKGGTWMVGGLRKLPLPWGCQGLCWVGQTRFPGYLGSSQKMRFL</sequence>
<reference evidence="1 2" key="1">
    <citation type="submission" date="2024-01" db="EMBL/GenBank/DDBJ databases">
        <title>Genome assemblies of Stephania.</title>
        <authorList>
            <person name="Yang L."/>
        </authorList>
    </citation>
    <scope>NUCLEOTIDE SEQUENCE [LARGE SCALE GENOMIC DNA]</scope>
    <source>
        <strain evidence="1">JXDWG</strain>
        <tissue evidence="1">Leaf</tissue>
    </source>
</reference>